<feature type="non-terminal residue" evidence="1">
    <location>
        <position position="102"/>
    </location>
</feature>
<keyword evidence="2" id="KW-1185">Reference proteome</keyword>
<dbReference type="AlphaFoldDB" id="A0A0F7S5C8"/>
<evidence type="ECO:0000313" key="1">
    <source>
        <dbReference type="EMBL" id="CDW97536.1"/>
    </source>
</evidence>
<gene>
    <name evidence="1" type="primary">SSCI33890.1</name>
</gene>
<evidence type="ECO:0000313" key="2">
    <source>
        <dbReference type="Proteomes" id="UP000242770"/>
    </source>
</evidence>
<dbReference type="EMBL" id="CCFA01001892">
    <property type="protein sequence ID" value="CDW97536.1"/>
    <property type="molecule type" value="Genomic_DNA"/>
</dbReference>
<name>A0A0F7S5C8_9BASI</name>
<accession>A0A0F7S5C8</accession>
<protein>
    <submittedName>
        <fullName evidence="1">Uncharacterized protein</fullName>
    </submittedName>
</protein>
<sequence length="102" mass="10673">MQEQQPSATAADPTTPVLGSISDNAHALVQQQSPRTLRATSCLIIAVGDPSRLASALASAYSRLQIQTATFDTEHHALALVLVHAAFSLTVLPKSAEVADPN</sequence>
<dbReference type="Proteomes" id="UP000242770">
    <property type="component" value="Unassembled WGS sequence"/>
</dbReference>
<proteinExistence type="predicted"/>
<reference evidence="2" key="1">
    <citation type="submission" date="2014-06" db="EMBL/GenBank/DDBJ databases">
        <authorList>
            <person name="Berkman P.J."/>
        </authorList>
    </citation>
    <scope>NUCLEOTIDE SEQUENCE [LARGE SCALE GENOMIC DNA]</scope>
</reference>
<organism evidence="1 2">
    <name type="scientific">Sporisorium scitamineum</name>
    <dbReference type="NCBI Taxonomy" id="49012"/>
    <lineage>
        <taxon>Eukaryota</taxon>
        <taxon>Fungi</taxon>
        <taxon>Dikarya</taxon>
        <taxon>Basidiomycota</taxon>
        <taxon>Ustilaginomycotina</taxon>
        <taxon>Ustilaginomycetes</taxon>
        <taxon>Ustilaginales</taxon>
        <taxon>Ustilaginaceae</taxon>
        <taxon>Sporisorium</taxon>
    </lineage>
</organism>